<dbReference type="GO" id="GO:0005741">
    <property type="term" value="C:mitochondrial outer membrane"/>
    <property type="evidence" value="ECO:0007669"/>
    <property type="project" value="UniProtKB-SubCell"/>
</dbReference>
<dbReference type="FunFam" id="2.40.30.10:FF:000032">
    <property type="entry name" value="NADH-cytochrome b5 reductase"/>
    <property type="match status" value="1"/>
</dbReference>
<dbReference type="AlphaFoldDB" id="A0A550CM17"/>
<organism evidence="20 21">
    <name type="scientific">Schizophyllum amplum</name>
    <dbReference type="NCBI Taxonomy" id="97359"/>
    <lineage>
        <taxon>Eukaryota</taxon>
        <taxon>Fungi</taxon>
        <taxon>Dikarya</taxon>
        <taxon>Basidiomycota</taxon>
        <taxon>Agaricomycotina</taxon>
        <taxon>Agaricomycetes</taxon>
        <taxon>Agaricomycetidae</taxon>
        <taxon>Agaricales</taxon>
        <taxon>Schizophyllaceae</taxon>
        <taxon>Schizophyllum</taxon>
    </lineage>
</organism>
<sequence>MPNLAQTAFLLSAVITFAVLWLVSSWLNGLLLARGYDIRELILVGLPKDAPPRPLRFTHPYPNANADMSSVNIPVVGDVNTAVAAEYVQGLHAVDIPGVGTVDLLALCSSPAFAMTMTVATAAFIYLLKSKGGKKTLDPTKWQEFPLAKITKVSPNTAIYTFALANQNDILGLPIGQHISVSAEINGKDIVRSYTPISSDDDRGHFDLLVKAYEKGNISRYFSLLKVGDKVRIKGPKGAFNYTSGLSSHLGMIAGGTGITPMLQVVRAALKDASDKTRLTLIYANVNYEDILLKKEIDSLVEAHPDQFSVYYVLNNPPEGWLGGVGFVTKDMIEKHMPPGSMKDSKVLMCGPPPMLTAMKAHLAELNYPAPRTISKLADQVFCF</sequence>
<dbReference type="InterPro" id="IPR039261">
    <property type="entry name" value="FNR_nucleotide-bd"/>
</dbReference>
<feature type="domain" description="FAD-binding FR-type" evidence="19">
    <location>
        <begin position="140"/>
        <end position="243"/>
    </location>
</feature>
<keyword evidence="8 16" id="KW-0274">FAD</keyword>
<comment type="similarity">
    <text evidence="4 17">Belongs to the flavoprotein pyridine nucleotide cytochrome reductase family.</text>
</comment>
<dbReference type="InterPro" id="IPR017927">
    <property type="entry name" value="FAD-bd_FR_type"/>
</dbReference>
<dbReference type="InterPro" id="IPR001709">
    <property type="entry name" value="Flavoprot_Pyr_Nucl_cyt_Rdtase"/>
</dbReference>
<keyword evidence="5 16" id="KW-0285">Flavoprotein</keyword>
<protein>
    <recommendedName>
        <fullName evidence="17">NADH-cytochrome b5 reductase</fullName>
        <ecNumber evidence="17">1.6.2.2</ecNumber>
    </recommendedName>
</protein>
<evidence type="ECO:0000256" key="11">
    <source>
        <dbReference type="ARBA" id="ARBA00023027"/>
    </source>
</evidence>
<keyword evidence="12" id="KW-0496">Mitochondrion</keyword>
<evidence type="ECO:0000256" key="1">
    <source>
        <dbReference type="ARBA" id="ARBA00001974"/>
    </source>
</evidence>
<dbReference type="PRINTS" id="PR00371">
    <property type="entry name" value="FPNCR"/>
</dbReference>
<evidence type="ECO:0000256" key="16">
    <source>
        <dbReference type="PIRSR" id="PIRSR601834-1"/>
    </source>
</evidence>
<evidence type="ECO:0000256" key="12">
    <source>
        <dbReference type="ARBA" id="ARBA00023128"/>
    </source>
</evidence>
<feature type="binding site" evidence="16">
    <location>
        <position position="209"/>
    </location>
    <ligand>
        <name>FAD</name>
        <dbReference type="ChEBI" id="CHEBI:57692"/>
    </ligand>
</feature>
<dbReference type="FunFam" id="3.40.50.80:FF:000019">
    <property type="entry name" value="NADH-cytochrome b5 reductase"/>
    <property type="match status" value="1"/>
</dbReference>
<evidence type="ECO:0000313" key="20">
    <source>
        <dbReference type="EMBL" id="TRM65809.1"/>
    </source>
</evidence>
<feature type="binding site" evidence="16">
    <location>
        <position position="218"/>
    </location>
    <ligand>
        <name>FAD</name>
        <dbReference type="ChEBI" id="CHEBI:57692"/>
    </ligand>
</feature>
<feature type="transmembrane region" description="Helical" evidence="18">
    <location>
        <begin position="104"/>
        <end position="128"/>
    </location>
</feature>
<dbReference type="Pfam" id="PF00970">
    <property type="entry name" value="FAD_binding_6"/>
    <property type="match status" value="1"/>
</dbReference>
<evidence type="ECO:0000256" key="15">
    <source>
        <dbReference type="ARBA" id="ARBA00049138"/>
    </source>
</evidence>
<evidence type="ECO:0000256" key="18">
    <source>
        <dbReference type="SAM" id="Phobius"/>
    </source>
</evidence>
<evidence type="ECO:0000256" key="6">
    <source>
        <dbReference type="ARBA" id="ARBA00022692"/>
    </source>
</evidence>
<name>A0A550CM17_9AGAR</name>
<dbReference type="PANTHER" id="PTHR19370:SF184">
    <property type="entry name" value="NADH-CYTOCHROME B5 REDUCTASE-LIKE"/>
    <property type="match status" value="1"/>
</dbReference>
<keyword evidence="11 17" id="KW-0520">NAD</keyword>
<comment type="catalytic activity">
    <reaction evidence="14 17">
        <text>2 Fe(III)-[cytochrome b5] + NADH = 2 Fe(II)-[cytochrome b5] + NAD(+) + H(+)</text>
        <dbReference type="Rhea" id="RHEA:46680"/>
        <dbReference type="Rhea" id="RHEA-COMP:10438"/>
        <dbReference type="Rhea" id="RHEA-COMP:10439"/>
        <dbReference type="ChEBI" id="CHEBI:15378"/>
        <dbReference type="ChEBI" id="CHEBI:29033"/>
        <dbReference type="ChEBI" id="CHEBI:29034"/>
        <dbReference type="ChEBI" id="CHEBI:57540"/>
        <dbReference type="ChEBI" id="CHEBI:57945"/>
        <dbReference type="EC" id="1.6.2.2"/>
    </reaction>
</comment>
<dbReference type="Gene3D" id="3.40.50.80">
    <property type="entry name" value="Nucleotide-binding domain of ferredoxin-NADP reductase (FNR) module"/>
    <property type="match status" value="1"/>
</dbReference>
<keyword evidence="21" id="KW-1185">Reference proteome</keyword>
<evidence type="ECO:0000256" key="7">
    <source>
        <dbReference type="ARBA" id="ARBA00022787"/>
    </source>
</evidence>
<reference evidence="20 21" key="1">
    <citation type="journal article" date="2019" name="New Phytol.">
        <title>Comparative genomics reveals unique wood-decay strategies and fruiting body development in the Schizophyllaceae.</title>
        <authorList>
            <person name="Almasi E."/>
            <person name="Sahu N."/>
            <person name="Krizsan K."/>
            <person name="Balint B."/>
            <person name="Kovacs G.M."/>
            <person name="Kiss B."/>
            <person name="Cseklye J."/>
            <person name="Drula E."/>
            <person name="Henrissat B."/>
            <person name="Nagy I."/>
            <person name="Chovatia M."/>
            <person name="Adam C."/>
            <person name="LaButti K."/>
            <person name="Lipzen A."/>
            <person name="Riley R."/>
            <person name="Grigoriev I.V."/>
            <person name="Nagy L.G."/>
        </authorList>
    </citation>
    <scope>NUCLEOTIDE SEQUENCE [LARGE SCALE GENOMIC DNA]</scope>
    <source>
        <strain evidence="20 21">NL-1724</strain>
    </source>
</reference>
<comment type="caution">
    <text evidence="20">The sequence shown here is derived from an EMBL/GenBank/DDBJ whole genome shotgun (WGS) entry which is preliminary data.</text>
</comment>
<dbReference type="CDD" id="cd06183">
    <property type="entry name" value="cyt_b5_reduct_like"/>
    <property type="match status" value="1"/>
</dbReference>
<keyword evidence="9 18" id="KW-1133">Transmembrane helix</keyword>
<dbReference type="Proteomes" id="UP000320762">
    <property type="component" value="Unassembled WGS sequence"/>
</dbReference>
<dbReference type="Gene3D" id="2.40.30.10">
    <property type="entry name" value="Translation factors"/>
    <property type="match status" value="1"/>
</dbReference>
<dbReference type="Pfam" id="PF00175">
    <property type="entry name" value="NAD_binding_1"/>
    <property type="match status" value="1"/>
</dbReference>
<evidence type="ECO:0000256" key="2">
    <source>
        <dbReference type="ARBA" id="ARBA00004294"/>
    </source>
</evidence>
<dbReference type="InterPro" id="IPR017938">
    <property type="entry name" value="Riboflavin_synthase-like_b-brl"/>
</dbReference>
<feature type="transmembrane region" description="Helical" evidence="18">
    <location>
        <begin position="7"/>
        <end position="27"/>
    </location>
</feature>
<feature type="binding site" evidence="16">
    <location>
        <position position="192"/>
    </location>
    <ligand>
        <name>FAD</name>
        <dbReference type="ChEBI" id="CHEBI:57692"/>
    </ligand>
</feature>
<evidence type="ECO:0000256" key="3">
    <source>
        <dbReference type="ARBA" id="ARBA00005156"/>
    </source>
</evidence>
<dbReference type="SUPFAM" id="SSF52343">
    <property type="entry name" value="Ferredoxin reductase-like, C-terminal NADP-linked domain"/>
    <property type="match status" value="1"/>
</dbReference>
<evidence type="ECO:0000256" key="17">
    <source>
        <dbReference type="RuleBase" id="RU361226"/>
    </source>
</evidence>
<evidence type="ECO:0000256" key="8">
    <source>
        <dbReference type="ARBA" id="ARBA00022827"/>
    </source>
</evidence>
<comment type="catalytic activity">
    <reaction evidence="15">
        <text>2 Fe(3+)-[Dph3] + NADH = 2 Fe(2+)-[Dph3] + NAD(+) + H(+)</text>
        <dbReference type="Rhea" id="RHEA:71231"/>
        <dbReference type="Rhea" id="RHEA-COMP:18002"/>
        <dbReference type="Rhea" id="RHEA-COMP:18003"/>
        <dbReference type="ChEBI" id="CHEBI:15378"/>
        <dbReference type="ChEBI" id="CHEBI:29033"/>
        <dbReference type="ChEBI" id="CHEBI:29034"/>
        <dbReference type="ChEBI" id="CHEBI:57540"/>
        <dbReference type="ChEBI" id="CHEBI:57945"/>
        <dbReference type="ChEBI" id="CHEBI:83228"/>
    </reaction>
    <physiologicalReaction direction="left-to-right" evidence="15">
        <dbReference type="Rhea" id="RHEA:71232"/>
    </physiologicalReaction>
</comment>
<evidence type="ECO:0000256" key="5">
    <source>
        <dbReference type="ARBA" id="ARBA00022630"/>
    </source>
</evidence>
<evidence type="ECO:0000256" key="14">
    <source>
        <dbReference type="ARBA" id="ARBA00047682"/>
    </source>
</evidence>
<feature type="binding site" evidence="16">
    <location>
        <position position="211"/>
    </location>
    <ligand>
        <name>FAD</name>
        <dbReference type="ChEBI" id="CHEBI:57692"/>
    </ligand>
</feature>
<keyword evidence="6 18" id="KW-0812">Transmembrane</keyword>
<dbReference type="EMBL" id="VDMD01000004">
    <property type="protein sequence ID" value="TRM65809.1"/>
    <property type="molecule type" value="Genomic_DNA"/>
</dbReference>
<dbReference type="OrthoDB" id="432685at2759"/>
<feature type="binding site" evidence="16">
    <location>
        <position position="194"/>
    </location>
    <ligand>
        <name>FAD</name>
        <dbReference type="ChEBI" id="CHEBI:57692"/>
    </ligand>
</feature>
<evidence type="ECO:0000256" key="13">
    <source>
        <dbReference type="ARBA" id="ARBA00023136"/>
    </source>
</evidence>
<evidence type="ECO:0000256" key="4">
    <source>
        <dbReference type="ARBA" id="ARBA00006105"/>
    </source>
</evidence>
<dbReference type="InterPro" id="IPR001433">
    <property type="entry name" value="OxRdtase_FAD/NAD-bd"/>
</dbReference>
<evidence type="ECO:0000313" key="21">
    <source>
        <dbReference type="Proteomes" id="UP000320762"/>
    </source>
</evidence>
<feature type="binding site" evidence="16">
    <location>
        <position position="219"/>
    </location>
    <ligand>
        <name>FAD</name>
        <dbReference type="ChEBI" id="CHEBI:57692"/>
    </ligand>
</feature>
<dbReference type="PRINTS" id="PR00406">
    <property type="entry name" value="CYTB5RDTASE"/>
</dbReference>
<dbReference type="InterPro" id="IPR001834">
    <property type="entry name" value="CBR-like"/>
</dbReference>
<evidence type="ECO:0000256" key="9">
    <source>
        <dbReference type="ARBA" id="ARBA00022989"/>
    </source>
</evidence>
<dbReference type="SUPFAM" id="SSF63380">
    <property type="entry name" value="Riboflavin synthase domain-like"/>
    <property type="match status" value="1"/>
</dbReference>
<comment type="subcellular location">
    <subcellularLocation>
        <location evidence="2">Mitochondrion outer membrane</location>
    </subcellularLocation>
</comment>
<evidence type="ECO:0000256" key="10">
    <source>
        <dbReference type="ARBA" id="ARBA00023002"/>
    </source>
</evidence>
<comment type="cofactor">
    <cofactor evidence="1 16 17">
        <name>FAD</name>
        <dbReference type="ChEBI" id="CHEBI:57692"/>
    </cofactor>
</comment>
<keyword evidence="7" id="KW-1000">Mitochondrion outer membrane</keyword>
<feature type="binding site" evidence="16">
    <location>
        <position position="260"/>
    </location>
    <ligand>
        <name>FAD</name>
        <dbReference type="ChEBI" id="CHEBI:57692"/>
    </ligand>
</feature>
<evidence type="ECO:0000259" key="19">
    <source>
        <dbReference type="PROSITE" id="PS51384"/>
    </source>
</evidence>
<keyword evidence="10 17" id="KW-0560">Oxidoreductase</keyword>
<comment type="pathway">
    <text evidence="3">Protein modification; peptidyl-diphthamide biosynthesis.</text>
</comment>
<dbReference type="STRING" id="97359.A0A550CM17"/>
<dbReference type="PANTHER" id="PTHR19370">
    <property type="entry name" value="NADH-CYTOCHROME B5 REDUCTASE"/>
    <property type="match status" value="1"/>
</dbReference>
<dbReference type="InterPro" id="IPR008333">
    <property type="entry name" value="Cbr1-like_FAD-bd_dom"/>
</dbReference>
<dbReference type="EC" id="1.6.2.2" evidence="17"/>
<accession>A0A550CM17</accession>
<dbReference type="GO" id="GO:0090524">
    <property type="term" value="F:cytochrome-b5 reductase activity, acting on NADH"/>
    <property type="evidence" value="ECO:0007669"/>
    <property type="project" value="UniProtKB-EC"/>
</dbReference>
<dbReference type="PROSITE" id="PS51384">
    <property type="entry name" value="FAD_FR"/>
    <property type="match status" value="1"/>
</dbReference>
<keyword evidence="13 18" id="KW-0472">Membrane</keyword>
<proteinExistence type="inferred from homology"/>
<gene>
    <name evidence="20" type="ORF">BD626DRAFT_485871</name>
</gene>